<keyword evidence="1" id="KW-0472">Membrane</keyword>
<protein>
    <submittedName>
        <fullName evidence="2 3">Uncharacterized protein</fullName>
    </submittedName>
</protein>
<dbReference type="Proteomes" id="UP000008810">
    <property type="component" value="Chromosome 2"/>
</dbReference>
<organism evidence="2">
    <name type="scientific">Brachypodium distachyon</name>
    <name type="common">Purple false brome</name>
    <name type="synonym">Trachynia distachya</name>
    <dbReference type="NCBI Taxonomy" id="15368"/>
    <lineage>
        <taxon>Eukaryota</taxon>
        <taxon>Viridiplantae</taxon>
        <taxon>Streptophyta</taxon>
        <taxon>Embryophyta</taxon>
        <taxon>Tracheophyta</taxon>
        <taxon>Spermatophyta</taxon>
        <taxon>Magnoliopsida</taxon>
        <taxon>Liliopsida</taxon>
        <taxon>Poales</taxon>
        <taxon>Poaceae</taxon>
        <taxon>BOP clade</taxon>
        <taxon>Pooideae</taxon>
        <taxon>Stipodae</taxon>
        <taxon>Brachypodieae</taxon>
        <taxon>Brachypodium</taxon>
    </lineage>
</organism>
<accession>A0A0Q3G1X0</accession>
<feature type="transmembrane region" description="Helical" evidence="1">
    <location>
        <begin position="75"/>
        <end position="96"/>
    </location>
</feature>
<keyword evidence="1" id="KW-0812">Transmembrane</keyword>
<evidence type="ECO:0000313" key="2">
    <source>
        <dbReference type="EMBL" id="KQK05368.1"/>
    </source>
</evidence>
<gene>
    <name evidence="2" type="ORF">BRADI_2g19705v3</name>
</gene>
<sequence length="104" mass="11681">MVSMKLLQILHRPVDRCAPVCSYLRQPSCLCLDSSLVSLAAQFLDYYFCDAVTINFSTQHNDICTDLNQKWLQSAVAQFFIFYFATAAAACFVVLLSQSQARSP</sequence>
<dbReference type="EnsemblPlants" id="KQK05368">
    <property type="protein sequence ID" value="KQK05368"/>
    <property type="gene ID" value="BRADI_2g19705v3"/>
</dbReference>
<name>A0A0Q3G1X0_BRADI</name>
<reference evidence="3" key="3">
    <citation type="submission" date="2018-08" db="UniProtKB">
        <authorList>
            <consortium name="EnsemblPlants"/>
        </authorList>
    </citation>
    <scope>IDENTIFICATION</scope>
    <source>
        <strain evidence="3">cv. Bd21</strain>
    </source>
</reference>
<dbReference type="AlphaFoldDB" id="A0A0Q3G1X0"/>
<proteinExistence type="predicted"/>
<dbReference type="Gramene" id="KQK05368">
    <property type="protein sequence ID" value="KQK05368"/>
    <property type="gene ID" value="BRADI_2g19705v3"/>
</dbReference>
<keyword evidence="4" id="KW-1185">Reference proteome</keyword>
<evidence type="ECO:0000313" key="3">
    <source>
        <dbReference type="EnsemblPlants" id="KQK05368"/>
    </source>
</evidence>
<reference evidence="2 3" key="1">
    <citation type="journal article" date="2010" name="Nature">
        <title>Genome sequencing and analysis of the model grass Brachypodium distachyon.</title>
        <authorList>
            <consortium name="International Brachypodium Initiative"/>
        </authorList>
    </citation>
    <scope>NUCLEOTIDE SEQUENCE [LARGE SCALE GENOMIC DNA]</scope>
    <source>
        <strain evidence="2 3">Bd21</strain>
    </source>
</reference>
<keyword evidence="1" id="KW-1133">Transmembrane helix</keyword>
<dbReference type="EMBL" id="CM000881">
    <property type="protein sequence ID" value="KQK05368.1"/>
    <property type="molecule type" value="Genomic_DNA"/>
</dbReference>
<evidence type="ECO:0000256" key="1">
    <source>
        <dbReference type="SAM" id="Phobius"/>
    </source>
</evidence>
<reference evidence="2" key="2">
    <citation type="submission" date="2017-06" db="EMBL/GenBank/DDBJ databases">
        <title>WGS assembly of Brachypodium distachyon.</title>
        <authorList>
            <consortium name="The International Brachypodium Initiative"/>
            <person name="Lucas S."/>
            <person name="Harmon-Smith M."/>
            <person name="Lail K."/>
            <person name="Tice H."/>
            <person name="Grimwood J."/>
            <person name="Bruce D."/>
            <person name="Barry K."/>
            <person name="Shu S."/>
            <person name="Lindquist E."/>
            <person name="Wang M."/>
            <person name="Pitluck S."/>
            <person name="Vogel J.P."/>
            <person name="Garvin D.F."/>
            <person name="Mockler T.C."/>
            <person name="Schmutz J."/>
            <person name="Rokhsar D."/>
            <person name="Bevan M.W."/>
        </authorList>
    </citation>
    <scope>NUCLEOTIDE SEQUENCE</scope>
    <source>
        <strain evidence="2">Bd21</strain>
    </source>
</reference>
<evidence type="ECO:0000313" key="4">
    <source>
        <dbReference type="Proteomes" id="UP000008810"/>
    </source>
</evidence>
<dbReference type="InParanoid" id="A0A0Q3G1X0"/>